<dbReference type="Proteomes" id="UP000030300">
    <property type="component" value="Chromosome"/>
</dbReference>
<dbReference type="RefSeq" id="WP_038682629.1">
    <property type="nucleotide sequence ID" value="NZ_BJMC01000020.1"/>
</dbReference>
<dbReference type="SUPFAM" id="SSF46785">
    <property type="entry name" value="Winged helix' DNA-binding domain"/>
    <property type="match status" value="1"/>
</dbReference>
<accession>A0A0A1DSC1</accession>
<sequence length="160" mass="17539">MPFQLEGHLATREAPLGDHCPISRSLDVVGTRTAMLLVREAFYGASRFDDLVQRVGVTEAVAAQRLRQLVEAGVLAKEAYREPGQRTRQRYVLTEAGHDLLPIVVAFLDWGNRHTPAPTAARPELSHAGCGESVRAVVRCAGGHDVPEEDVVVRAPRRAR</sequence>
<proteinExistence type="predicted"/>
<dbReference type="PANTHER" id="PTHR33204:SF18">
    <property type="entry name" value="TRANSCRIPTIONAL REGULATORY PROTEIN"/>
    <property type="match status" value="1"/>
</dbReference>
<reference evidence="1 2" key="1">
    <citation type="journal article" date="2015" name="Genome Announc.">
        <title>Complete Genome Sequence of Steroid-Transforming Nocardioides simplex VKM Ac-2033D.</title>
        <authorList>
            <person name="Shtratnikova V.Y."/>
            <person name="Schelkunov M.I."/>
            <person name="Pekov Y.A."/>
            <person name="Fokina V.V."/>
            <person name="Logacheva M.D."/>
            <person name="Sokolov S.L."/>
            <person name="Bragin E.Y."/>
            <person name="Ashapkin V.V."/>
            <person name="Donova M.V."/>
        </authorList>
    </citation>
    <scope>NUCLEOTIDE SEQUENCE [LARGE SCALE GENOMIC DNA]</scope>
    <source>
        <strain evidence="1 2">VKM Ac-2033D</strain>
    </source>
</reference>
<dbReference type="OrthoDB" id="9792527at2"/>
<dbReference type="KEGG" id="psim:KR76_26485"/>
<organism evidence="1 2">
    <name type="scientific">Nocardioides simplex</name>
    <name type="common">Arthrobacter simplex</name>
    <dbReference type="NCBI Taxonomy" id="2045"/>
    <lineage>
        <taxon>Bacteria</taxon>
        <taxon>Bacillati</taxon>
        <taxon>Actinomycetota</taxon>
        <taxon>Actinomycetes</taxon>
        <taxon>Propionibacteriales</taxon>
        <taxon>Nocardioidaceae</taxon>
        <taxon>Pimelobacter</taxon>
    </lineage>
</organism>
<dbReference type="PANTHER" id="PTHR33204">
    <property type="entry name" value="TRANSCRIPTIONAL REGULATOR, MARR FAMILY"/>
    <property type="match status" value="1"/>
</dbReference>
<dbReference type="InterPro" id="IPR036388">
    <property type="entry name" value="WH-like_DNA-bd_sf"/>
</dbReference>
<dbReference type="AlphaFoldDB" id="A0A0A1DSC1"/>
<dbReference type="HOGENOM" id="CLU_111585_0_1_11"/>
<dbReference type="Pfam" id="PF01638">
    <property type="entry name" value="HxlR"/>
    <property type="match status" value="1"/>
</dbReference>
<dbReference type="InterPro" id="IPR002577">
    <property type="entry name" value="HTH_HxlR"/>
</dbReference>
<dbReference type="InterPro" id="IPR036390">
    <property type="entry name" value="WH_DNA-bd_sf"/>
</dbReference>
<evidence type="ECO:0000313" key="2">
    <source>
        <dbReference type="Proteomes" id="UP000030300"/>
    </source>
</evidence>
<dbReference type="eggNOG" id="COG1733">
    <property type="taxonomic scope" value="Bacteria"/>
</dbReference>
<dbReference type="Gene3D" id="1.10.10.10">
    <property type="entry name" value="Winged helix-like DNA-binding domain superfamily/Winged helix DNA-binding domain"/>
    <property type="match status" value="1"/>
</dbReference>
<dbReference type="EMBL" id="CP009896">
    <property type="protein sequence ID" value="AIY19433.1"/>
    <property type="molecule type" value="Genomic_DNA"/>
</dbReference>
<dbReference type="STRING" id="2045.KR76_26485"/>
<protein>
    <submittedName>
        <fullName evidence="1">Transcriptional regulator, HxlR family</fullName>
    </submittedName>
</protein>
<dbReference type="GeneID" id="96612289"/>
<keyword evidence="2" id="KW-1185">Reference proteome</keyword>
<gene>
    <name evidence="1" type="ORF">KR76_26485</name>
</gene>
<dbReference type="PROSITE" id="PS51118">
    <property type="entry name" value="HTH_HXLR"/>
    <property type="match status" value="1"/>
</dbReference>
<evidence type="ECO:0000313" key="1">
    <source>
        <dbReference type="EMBL" id="AIY19433.1"/>
    </source>
</evidence>
<name>A0A0A1DSC1_NOCSI</name>